<proteinExistence type="predicted"/>
<reference evidence="3" key="1">
    <citation type="journal article" date="2019" name="Int. J. Syst. Evol. Microbiol.">
        <title>The Global Catalogue of Microorganisms (GCM) 10K type strain sequencing project: providing services to taxonomists for standard genome sequencing and annotation.</title>
        <authorList>
            <consortium name="The Broad Institute Genomics Platform"/>
            <consortium name="The Broad Institute Genome Sequencing Center for Infectious Disease"/>
            <person name="Wu L."/>
            <person name="Ma J."/>
        </authorList>
    </citation>
    <scope>NUCLEOTIDE SEQUENCE [LARGE SCALE GENOMIC DNA]</scope>
    <source>
        <strain evidence="3">JCM 18303</strain>
    </source>
</reference>
<evidence type="ECO:0000313" key="2">
    <source>
        <dbReference type="EMBL" id="GAA5163455.1"/>
    </source>
</evidence>
<dbReference type="EMBL" id="BAABJP010000029">
    <property type="protein sequence ID" value="GAA5163455.1"/>
    <property type="molecule type" value="Genomic_DNA"/>
</dbReference>
<sequence>MSAQLLDRRREPVRPVAEGEIHPPRSGVTDQQRGVGHLAEHRGVEAVAPLGGQDRGGEDPSDLEVGVRVLVGVGREGVPVAADLDQAVEGGVVLLGL</sequence>
<dbReference type="Proteomes" id="UP001428817">
    <property type="component" value="Unassembled WGS sequence"/>
</dbReference>
<evidence type="ECO:0000313" key="3">
    <source>
        <dbReference type="Proteomes" id="UP001428817"/>
    </source>
</evidence>
<keyword evidence="3" id="KW-1185">Reference proteome</keyword>
<comment type="caution">
    <text evidence="2">The sequence shown here is derived from an EMBL/GenBank/DDBJ whole genome shotgun (WGS) entry which is preliminary data.</text>
</comment>
<protein>
    <submittedName>
        <fullName evidence="2">Uncharacterized protein</fullName>
    </submittedName>
</protein>
<gene>
    <name evidence="2" type="ORF">GCM10023321_50370</name>
</gene>
<organism evidence="2 3">
    <name type="scientific">Pseudonocardia eucalypti</name>
    <dbReference type="NCBI Taxonomy" id="648755"/>
    <lineage>
        <taxon>Bacteria</taxon>
        <taxon>Bacillati</taxon>
        <taxon>Actinomycetota</taxon>
        <taxon>Actinomycetes</taxon>
        <taxon>Pseudonocardiales</taxon>
        <taxon>Pseudonocardiaceae</taxon>
        <taxon>Pseudonocardia</taxon>
    </lineage>
</organism>
<name>A0ABP9QKI2_9PSEU</name>
<evidence type="ECO:0000256" key="1">
    <source>
        <dbReference type="SAM" id="MobiDB-lite"/>
    </source>
</evidence>
<accession>A0ABP9QKI2</accession>
<feature type="compositionally biased region" description="Basic and acidic residues" evidence="1">
    <location>
        <begin position="1"/>
        <end position="23"/>
    </location>
</feature>
<feature type="region of interest" description="Disordered" evidence="1">
    <location>
        <begin position="1"/>
        <end position="35"/>
    </location>
</feature>